<dbReference type="EC" id="2.10.1.1" evidence="6"/>
<gene>
    <name evidence="8" type="ordered locus">Daes_0165</name>
</gene>
<accession>E6VV41</accession>
<dbReference type="Gene3D" id="3.40.980.10">
    <property type="entry name" value="MoaB/Mog-like domain"/>
    <property type="match status" value="1"/>
</dbReference>
<reference evidence="8 9" key="2">
    <citation type="journal article" date="2014" name="Genome Announc.">
        <title>Complete Genome Sequence of the Subsurface, Mesophilic Sulfate-Reducing Bacterium Desulfovibrio aespoeensis Aspo-2.</title>
        <authorList>
            <person name="Pedersen K."/>
            <person name="Bengtsson A."/>
            <person name="Edlund J."/>
            <person name="Rabe L."/>
            <person name="Hazen T."/>
            <person name="Chakraborty R."/>
            <person name="Goodwin L."/>
            <person name="Shapiro N."/>
        </authorList>
    </citation>
    <scope>NUCLEOTIDE SEQUENCE [LARGE SCALE GENOMIC DNA]</scope>
    <source>
        <strain evidence="9">ATCC 700646 / DSM 10631 / Aspo-2</strain>
    </source>
</reference>
<dbReference type="Proteomes" id="UP000002191">
    <property type="component" value="Chromosome"/>
</dbReference>
<dbReference type="SUPFAM" id="SSF63882">
    <property type="entry name" value="MoeA N-terminal region -like"/>
    <property type="match status" value="1"/>
</dbReference>
<dbReference type="Pfam" id="PF03453">
    <property type="entry name" value="MoeA_N"/>
    <property type="match status" value="1"/>
</dbReference>
<evidence type="ECO:0000259" key="7">
    <source>
        <dbReference type="SMART" id="SM00852"/>
    </source>
</evidence>
<dbReference type="HOGENOM" id="CLU_010186_7_1_7"/>
<dbReference type="AlphaFoldDB" id="E6VV41"/>
<comment type="similarity">
    <text evidence="3 6">Belongs to the MoeA family.</text>
</comment>
<dbReference type="InterPro" id="IPR036425">
    <property type="entry name" value="MoaB/Mog-like_dom_sf"/>
</dbReference>
<comment type="cofactor">
    <cofactor evidence="6">
        <name>Mg(2+)</name>
        <dbReference type="ChEBI" id="CHEBI:18420"/>
    </cofactor>
</comment>
<keyword evidence="6" id="KW-0808">Transferase</keyword>
<reference evidence="9" key="1">
    <citation type="submission" date="2010-12" db="EMBL/GenBank/DDBJ databases">
        <title>Complete sequence of Desulfovibrio aespoeensis Aspo-2.</title>
        <authorList>
            <consortium name="US DOE Joint Genome Institute"/>
            <person name="Lucas S."/>
            <person name="Copeland A."/>
            <person name="Lapidus A."/>
            <person name="Cheng J.-F."/>
            <person name="Goodwin L."/>
            <person name="Pitluck S."/>
            <person name="Chertkov O."/>
            <person name="Misra M."/>
            <person name="Detter J.C."/>
            <person name="Han C."/>
            <person name="Tapia R."/>
            <person name="Land M."/>
            <person name="Hauser L."/>
            <person name="Kyrpides N."/>
            <person name="Ivanova N."/>
            <person name="Ovchinnikova G."/>
            <person name="Pedersen K."/>
            <person name="Jagevall S."/>
            <person name="Hazen T."/>
            <person name="Woyke T."/>
        </authorList>
    </citation>
    <scope>NUCLEOTIDE SEQUENCE [LARGE SCALE GENOMIC DNA]</scope>
    <source>
        <strain evidence="9">ATCC 700646 / DSM 10631 / Aspo-2</strain>
    </source>
</reference>
<dbReference type="eggNOG" id="COG0303">
    <property type="taxonomic scope" value="Bacteria"/>
</dbReference>
<name>E6VV41_PSEA9</name>
<evidence type="ECO:0000256" key="2">
    <source>
        <dbReference type="ARBA" id="ARBA00005046"/>
    </source>
</evidence>
<dbReference type="GO" id="GO:0046872">
    <property type="term" value="F:metal ion binding"/>
    <property type="evidence" value="ECO:0007669"/>
    <property type="project" value="UniProtKB-UniRule"/>
</dbReference>
<dbReference type="Gene3D" id="2.170.190.11">
    <property type="entry name" value="Molybdopterin biosynthesis moea protein, domain 3"/>
    <property type="match status" value="1"/>
</dbReference>
<comment type="pathway">
    <text evidence="2 6">Cofactor biosynthesis; molybdopterin biosynthesis.</text>
</comment>
<evidence type="ECO:0000313" key="8">
    <source>
        <dbReference type="EMBL" id="ADU61192.1"/>
    </source>
</evidence>
<evidence type="ECO:0000256" key="6">
    <source>
        <dbReference type="RuleBase" id="RU365090"/>
    </source>
</evidence>
<evidence type="ECO:0000256" key="5">
    <source>
        <dbReference type="ARBA" id="ARBA00047317"/>
    </source>
</evidence>
<dbReference type="RefSeq" id="WP_013513129.1">
    <property type="nucleotide sequence ID" value="NC_014844.1"/>
</dbReference>
<dbReference type="GO" id="GO:0061599">
    <property type="term" value="F:molybdopterin molybdotransferase activity"/>
    <property type="evidence" value="ECO:0007669"/>
    <property type="project" value="UniProtKB-UniRule"/>
</dbReference>
<dbReference type="SUPFAM" id="SSF53218">
    <property type="entry name" value="Molybdenum cofactor biosynthesis proteins"/>
    <property type="match status" value="1"/>
</dbReference>
<dbReference type="SMART" id="SM00852">
    <property type="entry name" value="MoCF_biosynth"/>
    <property type="match status" value="1"/>
</dbReference>
<dbReference type="PROSITE" id="PS01078">
    <property type="entry name" value="MOCF_BIOSYNTHESIS_1"/>
    <property type="match status" value="1"/>
</dbReference>
<dbReference type="InterPro" id="IPR038987">
    <property type="entry name" value="MoeA-like"/>
</dbReference>
<dbReference type="Gene3D" id="2.40.340.10">
    <property type="entry name" value="MoeA, C-terminal, domain IV"/>
    <property type="match status" value="1"/>
</dbReference>
<dbReference type="KEGG" id="das:Daes_0165"/>
<dbReference type="PANTHER" id="PTHR10192">
    <property type="entry name" value="MOLYBDOPTERIN BIOSYNTHESIS PROTEIN"/>
    <property type="match status" value="1"/>
</dbReference>
<evidence type="ECO:0000313" key="9">
    <source>
        <dbReference type="Proteomes" id="UP000002191"/>
    </source>
</evidence>
<keyword evidence="4 6" id="KW-0501">Molybdenum cofactor biosynthesis</keyword>
<dbReference type="InterPro" id="IPR008284">
    <property type="entry name" value="MoCF_biosynth_CS"/>
</dbReference>
<dbReference type="STRING" id="643562.Daes_0165"/>
<dbReference type="GO" id="GO:0005829">
    <property type="term" value="C:cytosol"/>
    <property type="evidence" value="ECO:0007669"/>
    <property type="project" value="TreeGrafter"/>
</dbReference>
<dbReference type="GO" id="GO:0006777">
    <property type="term" value="P:Mo-molybdopterin cofactor biosynthetic process"/>
    <property type="evidence" value="ECO:0007669"/>
    <property type="project" value="UniProtKB-UniRule"/>
</dbReference>
<feature type="domain" description="MoaB/Mog" evidence="7">
    <location>
        <begin position="196"/>
        <end position="339"/>
    </location>
</feature>
<evidence type="ECO:0000256" key="3">
    <source>
        <dbReference type="ARBA" id="ARBA00010763"/>
    </source>
</evidence>
<dbReference type="Gene3D" id="3.90.105.10">
    <property type="entry name" value="Molybdopterin biosynthesis moea protein, domain 2"/>
    <property type="match status" value="1"/>
</dbReference>
<dbReference type="InterPro" id="IPR001453">
    <property type="entry name" value="MoaB/Mog_dom"/>
</dbReference>
<keyword evidence="6" id="KW-0479">Metal-binding</keyword>
<comment type="function">
    <text evidence="1 6">Catalyzes the insertion of molybdate into adenylated molybdopterin with the concomitant release of AMP.</text>
</comment>
<sequence>MKDGPISRRKALRRLLDAARPSEPVALSPMDCVGLVAAADISAGCHVPERASSVRDGYAVRAADIAGSSGGRPTVLRVTHTVRAESGANRPVEAGTTARVLTGGMVPPGADAVLAQEDVTIQGCAKSAPCRNQDIPECIEVREPVRPGWFVRAAGGEIAHGDTIVCQGSEITPQAAAVMIRTRIESVPVHPRPCARVVALGSELSDPTLAHAHDSGSPTARFPADNLVMASGLLARCGLERIETGVLPDNEERLVALLSSPDLPEIVITTGGTGRSERDFARVGARRAGFVTLFDSLDIRPGRNMFAAHRDNTLLFGLPGPPAAVFACFHAVILPAVRRLRGLAEPVQPLTARLDTAISTRPGGEWLALCSLKRVGACMTATPLTGPDSPPMLAMALAHGAVVLAGNAAMLPGDEVEVLTTLY</sequence>
<keyword evidence="6" id="KW-0460">Magnesium</keyword>
<dbReference type="PANTHER" id="PTHR10192:SF5">
    <property type="entry name" value="GEPHYRIN"/>
    <property type="match status" value="1"/>
</dbReference>
<evidence type="ECO:0000256" key="1">
    <source>
        <dbReference type="ARBA" id="ARBA00002901"/>
    </source>
</evidence>
<comment type="catalytic activity">
    <reaction evidence="5">
        <text>adenylyl-molybdopterin + molybdate = Mo-molybdopterin + AMP + H(+)</text>
        <dbReference type="Rhea" id="RHEA:35047"/>
        <dbReference type="ChEBI" id="CHEBI:15378"/>
        <dbReference type="ChEBI" id="CHEBI:36264"/>
        <dbReference type="ChEBI" id="CHEBI:62727"/>
        <dbReference type="ChEBI" id="CHEBI:71302"/>
        <dbReference type="ChEBI" id="CHEBI:456215"/>
        <dbReference type="EC" id="2.10.1.1"/>
    </reaction>
</comment>
<dbReference type="Pfam" id="PF00994">
    <property type="entry name" value="MoCF_biosynth"/>
    <property type="match status" value="1"/>
</dbReference>
<dbReference type="CDD" id="cd00887">
    <property type="entry name" value="MoeA"/>
    <property type="match status" value="1"/>
</dbReference>
<protein>
    <recommendedName>
        <fullName evidence="6">Molybdopterin molybdenumtransferase</fullName>
        <ecNumber evidence="6">2.10.1.1</ecNumber>
    </recommendedName>
</protein>
<keyword evidence="9" id="KW-1185">Reference proteome</keyword>
<dbReference type="UniPathway" id="UPA00344"/>
<dbReference type="InterPro" id="IPR036688">
    <property type="entry name" value="MoeA_C_domain_IV_sf"/>
</dbReference>
<dbReference type="OrthoDB" id="9804758at2"/>
<proteinExistence type="inferred from homology"/>
<keyword evidence="6" id="KW-0500">Molybdenum</keyword>
<dbReference type="EMBL" id="CP002431">
    <property type="protein sequence ID" value="ADU61192.1"/>
    <property type="molecule type" value="Genomic_DNA"/>
</dbReference>
<organism evidence="8 9">
    <name type="scientific">Pseudodesulfovibrio aespoeensis (strain ATCC 700646 / DSM 10631 / Aspo-2)</name>
    <name type="common">Desulfovibrio aespoeensis</name>
    <dbReference type="NCBI Taxonomy" id="643562"/>
    <lineage>
        <taxon>Bacteria</taxon>
        <taxon>Pseudomonadati</taxon>
        <taxon>Thermodesulfobacteriota</taxon>
        <taxon>Desulfovibrionia</taxon>
        <taxon>Desulfovibrionales</taxon>
        <taxon>Desulfovibrionaceae</taxon>
    </lineage>
</organism>
<dbReference type="InterPro" id="IPR005110">
    <property type="entry name" value="MoeA_linker/N"/>
</dbReference>
<evidence type="ECO:0000256" key="4">
    <source>
        <dbReference type="ARBA" id="ARBA00023150"/>
    </source>
</evidence>
<dbReference type="InterPro" id="IPR036135">
    <property type="entry name" value="MoeA_linker/N_sf"/>
</dbReference>